<evidence type="ECO:0000256" key="7">
    <source>
        <dbReference type="ARBA" id="ARBA00023136"/>
    </source>
</evidence>
<keyword evidence="4 8" id="KW-1003">Cell membrane</keyword>
<keyword evidence="7 8" id="KW-0472">Membrane</keyword>
<dbReference type="AlphaFoldDB" id="A0A9D1PKB8"/>
<dbReference type="EMBL" id="DXIE01000058">
    <property type="protein sequence ID" value="HIV63114.1"/>
    <property type="molecule type" value="Genomic_DNA"/>
</dbReference>
<keyword evidence="3 8" id="KW-0813">Transport</keyword>
<comment type="function">
    <text evidence="8">Probably a riboflavin-binding protein that interacts with the energy-coupling factor (ECF) ABC-transporter complex.</text>
</comment>
<reference evidence="10" key="2">
    <citation type="submission" date="2021-04" db="EMBL/GenBank/DDBJ databases">
        <authorList>
            <person name="Gilroy R."/>
        </authorList>
    </citation>
    <scope>NUCLEOTIDE SEQUENCE</scope>
    <source>
        <strain evidence="10">CHK193-4272</strain>
    </source>
</reference>
<evidence type="ECO:0000256" key="1">
    <source>
        <dbReference type="ARBA" id="ARBA00004651"/>
    </source>
</evidence>
<dbReference type="InterPro" id="IPR024529">
    <property type="entry name" value="ECF_trnsprt_substrate-spec"/>
</dbReference>
<dbReference type="Gene3D" id="1.10.1760.20">
    <property type="match status" value="1"/>
</dbReference>
<dbReference type="PIRSF" id="PIRSF037778">
    <property type="entry name" value="UCP037778_transp_RibU"/>
    <property type="match status" value="1"/>
</dbReference>
<organism evidence="10 11">
    <name type="scientific">Candidatus Butyricicoccus avistercoris</name>
    <dbReference type="NCBI Taxonomy" id="2838518"/>
    <lineage>
        <taxon>Bacteria</taxon>
        <taxon>Bacillati</taxon>
        <taxon>Bacillota</taxon>
        <taxon>Clostridia</taxon>
        <taxon>Eubacteriales</taxon>
        <taxon>Butyricicoccaceae</taxon>
        <taxon>Butyricicoccus</taxon>
    </lineage>
</organism>
<evidence type="ECO:0000313" key="11">
    <source>
        <dbReference type="Proteomes" id="UP000886808"/>
    </source>
</evidence>
<gene>
    <name evidence="10" type="ORF">H9746_09815</name>
</gene>
<evidence type="ECO:0000256" key="4">
    <source>
        <dbReference type="ARBA" id="ARBA00022475"/>
    </source>
</evidence>
<evidence type="ECO:0000256" key="8">
    <source>
        <dbReference type="PIRNR" id="PIRNR037778"/>
    </source>
</evidence>
<evidence type="ECO:0000313" key="10">
    <source>
        <dbReference type="EMBL" id="HIV63114.1"/>
    </source>
</evidence>
<evidence type="ECO:0000256" key="2">
    <source>
        <dbReference type="ARBA" id="ARBA00005540"/>
    </source>
</evidence>
<name>A0A9D1PKB8_9FIRM</name>
<sequence length="207" mass="23050">MSKTMKITYTAIFAALATVLMYFEFYVPFMPPFLKVDLSGAIILIGAFIFGIRSAITMTLIKDLIHVTQTQTGGTGELQDFILISILVIISVSVYKSMRTQRGAIIGCVIGSIVMSLVGMLTNYLFILPFYANVMNFPLEAIWEMCQSVNPYIKGMETYLFIGVLPFNLIKCSIITCVTMLVYKKLSVFIKSKQALVNKAKKQSASE</sequence>
<evidence type="ECO:0000256" key="9">
    <source>
        <dbReference type="SAM" id="Phobius"/>
    </source>
</evidence>
<dbReference type="PANTHER" id="PTHR38438:SF1">
    <property type="entry name" value="RIBOFLAVIN TRANSPORTER RIBU"/>
    <property type="match status" value="1"/>
</dbReference>
<feature type="transmembrane region" description="Helical" evidence="9">
    <location>
        <begin position="105"/>
        <end position="127"/>
    </location>
</feature>
<keyword evidence="6 9" id="KW-1133">Transmembrane helix</keyword>
<accession>A0A9D1PKB8</accession>
<dbReference type="GO" id="GO:0032217">
    <property type="term" value="F:riboflavin transmembrane transporter activity"/>
    <property type="evidence" value="ECO:0007669"/>
    <property type="project" value="UniProtKB-UniRule"/>
</dbReference>
<feature type="transmembrane region" description="Helical" evidence="9">
    <location>
        <begin position="159"/>
        <end position="183"/>
    </location>
</feature>
<dbReference type="InterPro" id="IPR025720">
    <property type="entry name" value="RibU"/>
</dbReference>
<dbReference type="GO" id="GO:0005886">
    <property type="term" value="C:plasma membrane"/>
    <property type="evidence" value="ECO:0007669"/>
    <property type="project" value="UniProtKB-SubCell"/>
</dbReference>
<comment type="caution">
    <text evidence="10">The sequence shown here is derived from an EMBL/GenBank/DDBJ whole genome shotgun (WGS) entry which is preliminary data.</text>
</comment>
<evidence type="ECO:0000256" key="6">
    <source>
        <dbReference type="ARBA" id="ARBA00022989"/>
    </source>
</evidence>
<dbReference type="Proteomes" id="UP000886808">
    <property type="component" value="Unassembled WGS sequence"/>
</dbReference>
<comment type="similarity">
    <text evidence="2 8">Belongs to the prokaryotic riboflavin transporter (P-RFT) (TC 2.A.87) family.</text>
</comment>
<dbReference type="Pfam" id="PF12822">
    <property type="entry name" value="ECF_trnsprt"/>
    <property type="match status" value="1"/>
</dbReference>
<proteinExistence type="inferred from homology"/>
<evidence type="ECO:0000256" key="3">
    <source>
        <dbReference type="ARBA" id="ARBA00022448"/>
    </source>
</evidence>
<protein>
    <recommendedName>
        <fullName evidence="8">Riboflavin transporter</fullName>
    </recommendedName>
</protein>
<dbReference type="PANTHER" id="PTHR38438">
    <property type="entry name" value="RIBOFLAVIN TRANSPORTER RIBU"/>
    <property type="match status" value="1"/>
</dbReference>
<reference evidence="10" key="1">
    <citation type="journal article" date="2021" name="PeerJ">
        <title>Extensive microbial diversity within the chicken gut microbiome revealed by metagenomics and culture.</title>
        <authorList>
            <person name="Gilroy R."/>
            <person name="Ravi A."/>
            <person name="Getino M."/>
            <person name="Pursley I."/>
            <person name="Horton D.L."/>
            <person name="Alikhan N.F."/>
            <person name="Baker D."/>
            <person name="Gharbi K."/>
            <person name="Hall N."/>
            <person name="Watson M."/>
            <person name="Adriaenssens E.M."/>
            <person name="Foster-Nyarko E."/>
            <person name="Jarju S."/>
            <person name="Secka A."/>
            <person name="Antonio M."/>
            <person name="Oren A."/>
            <person name="Chaudhuri R.R."/>
            <person name="La Ragione R."/>
            <person name="Hildebrand F."/>
            <person name="Pallen M.J."/>
        </authorList>
    </citation>
    <scope>NUCLEOTIDE SEQUENCE</scope>
    <source>
        <strain evidence="10">CHK193-4272</strain>
    </source>
</reference>
<comment type="subcellular location">
    <subcellularLocation>
        <location evidence="1">Cell membrane</location>
        <topology evidence="1">Multi-pass membrane protein</topology>
    </subcellularLocation>
</comment>
<keyword evidence="5 9" id="KW-0812">Transmembrane</keyword>
<evidence type="ECO:0000256" key="5">
    <source>
        <dbReference type="ARBA" id="ARBA00022692"/>
    </source>
</evidence>
<feature type="transmembrane region" description="Helical" evidence="9">
    <location>
        <begin position="38"/>
        <end position="61"/>
    </location>
</feature>
<feature type="transmembrane region" description="Helical" evidence="9">
    <location>
        <begin position="6"/>
        <end position="26"/>
    </location>
</feature>